<accession>A0A1E5HE84</accession>
<sequence>MSGKVVKKLFEYSKKWRRTDDALHHVLLLIVYLVDYPKLITAVKIVEPAMAISINQTTIFVTLENVLVFLSFIDHTHPYSLLPTVYILLVKSATKNFTKGFVSLACG</sequence>
<reference evidence="2" key="1">
    <citation type="submission" date="2016-09" db="EMBL/GenBank/DDBJ databases">
        <authorList>
            <person name="Gulvik C.A."/>
        </authorList>
    </citation>
    <scope>NUCLEOTIDE SEQUENCE [LARGE SCALE GENOMIC DNA]</scope>
    <source>
        <strain evidence="2">LMG 26676</strain>
    </source>
</reference>
<name>A0A1E5HE84_9ENTE</name>
<proteinExistence type="predicted"/>
<dbReference type="Proteomes" id="UP000094469">
    <property type="component" value="Unassembled WGS sequence"/>
</dbReference>
<evidence type="ECO:0000313" key="2">
    <source>
        <dbReference type="Proteomes" id="UP000094469"/>
    </source>
</evidence>
<dbReference type="STRING" id="1131292.BCR24_12145"/>
<comment type="caution">
    <text evidence="1">The sequence shown here is derived from an EMBL/GenBank/DDBJ whole genome shotgun (WGS) entry which is preliminary data.</text>
</comment>
<dbReference type="AlphaFoldDB" id="A0A1E5HE84"/>
<protein>
    <submittedName>
        <fullName evidence="1">Uncharacterized protein</fullName>
    </submittedName>
</protein>
<evidence type="ECO:0000313" key="1">
    <source>
        <dbReference type="EMBL" id="OEG23267.1"/>
    </source>
</evidence>
<organism evidence="1 2">
    <name type="scientific">Enterococcus ureilyticus</name>
    <dbReference type="NCBI Taxonomy" id="1131292"/>
    <lineage>
        <taxon>Bacteria</taxon>
        <taxon>Bacillati</taxon>
        <taxon>Bacillota</taxon>
        <taxon>Bacilli</taxon>
        <taxon>Lactobacillales</taxon>
        <taxon>Enterococcaceae</taxon>
        <taxon>Enterococcus</taxon>
    </lineage>
</organism>
<keyword evidence="2" id="KW-1185">Reference proteome</keyword>
<gene>
    <name evidence="1" type="ORF">BCR24_12145</name>
</gene>
<dbReference type="EMBL" id="MIKC01000005">
    <property type="protein sequence ID" value="OEG23267.1"/>
    <property type="molecule type" value="Genomic_DNA"/>
</dbReference>